<dbReference type="Proteomes" id="UP000077748">
    <property type="component" value="Chromosome"/>
</dbReference>
<protein>
    <submittedName>
        <fullName evidence="2">Uncharacterized protein</fullName>
    </submittedName>
</protein>
<proteinExistence type="predicted"/>
<gene>
    <name evidence="2" type="ORF">A9C11_18560</name>
</gene>
<reference evidence="2 3" key="1">
    <citation type="submission" date="2016-05" db="EMBL/GenBank/DDBJ databases">
        <title>Genome Sequence of Pseudomonas citronellolis Strain SJTE-3, an Estrogens and Persistent Organic Pollutants degradation strain.</title>
        <authorList>
            <person name="Liang R."/>
        </authorList>
    </citation>
    <scope>NUCLEOTIDE SEQUENCE [LARGE SCALE GENOMIC DNA]</scope>
    <source>
        <strain evidence="2 3">SJTE-3</strain>
    </source>
</reference>
<dbReference type="AlphaFoldDB" id="A0A1A9KE19"/>
<sequence>MKRLIFSALFLLASKSFAASPNCQSWPMNMAEVWLKNNNIIDIQSIDKEKTRSTLLATEKKNGDLYTQVYFFTFYGKDGKSFDVITQSDATTEECSASEVNVFLVSKHEINH</sequence>
<name>A0A1A9KE19_9PSED</name>
<evidence type="ECO:0000256" key="1">
    <source>
        <dbReference type="SAM" id="SignalP"/>
    </source>
</evidence>
<dbReference type="RefSeq" id="WP_043266595.1">
    <property type="nucleotide sequence ID" value="NZ_BDGS01000001.1"/>
</dbReference>
<evidence type="ECO:0000313" key="2">
    <source>
        <dbReference type="EMBL" id="ANI15847.1"/>
    </source>
</evidence>
<evidence type="ECO:0000313" key="3">
    <source>
        <dbReference type="Proteomes" id="UP000077748"/>
    </source>
</evidence>
<organism evidence="2 3">
    <name type="scientific">Pseudomonas citronellolis</name>
    <dbReference type="NCBI Taxonomy" id="53408"/>
    <lineage>
        <taxon>Bacteria</taxon>
        <taxon>Pseudomonadati</taxon>
        <taxon>Pseudomonadota</taxon>
        <taxon>Gammaproteobacteria</taxon>
        <taxon>Pseudomonadales</taxon>
        <taxon>Pseudomonadaceae</taxon>
        <taxon>Pseudomonas</taxon>
    </lineage>
</organism>
<feature type="signal peptide" evidence="1">
    <location>
        <begin position="1"/>
        <end position="18"/>
    </location>
</feature>
<dbReference type="EMBL" id="CP015878">
    <property type="protein sequence ID" value="ANI15847.1"/>
    <property type="molecule type" value="Genomic_DNA"/>
</dbReference>
<keyword evidence="1" id="KW-0732">Signal</keyword>
<accession>A0A1A9KE19</accession>
<feature type="chain" id="PRO_5008391675" evidence="1">
    <location>
        <begin position="19"/>
        <end position="112"/>
    </location>
</feature>